<evidence type="ECO:0000256" key="13">
    <source>
        <dbReference type="ARBA" id="ARBA00023136"/>
    </source>
</evidence>
<dbReference type="GO" id="GO:0140021">
    <property type="term" value="P:mitochondrial ADP transmembrane transport"/>
    <property type="evidence" value="ECO:0007669"/>
    <property type="project" value="InterPro"/>
</dbReference>
<feature type="signal peptide" evidence="21">
    <location>
        <begin position="1"/>
        <end position="18"/>
    </location>
</feature>
<keyword evidence="3" id="KW-0813">Transport</keyword>
<comment type="subcellular location">
    <subcellularLocation>
        <location evidence="1">Mitochondrion inner membrane</location>
        <topology evidence="1">Multi-pass membrane protein</topology>
    </subcellularLocation>
</comment>
<feature type="repeat" description="Solcar" evidence="19">
    <location>
        <begin position="111"/>
        <end position="200"/>
    </location>
</feature>
<dbReference type="GO" id="GO:0005743">
    <property type="term" value="C:mitochondrial inner membrane"/>
    <property type="evidence" value="ECO:0007669"/>
    <property type="project" value="UniProtKB-SubCell"/>
</dbReference>
<comment type="similarity">
    <text evidence="2">Belongs to the mitochondrial carrier (TC 2.A.29) family.</text>
</comment>
<evidence type="ECO:0000256" key="17">
    <source>
        <dbReference type="ARBA" id="ARBA00042360"/>
    </source>
</evidence>
<comment type="catalytic activity">
    <reaction evidence="14">
        <text>ADP(in) + ATP(out) = ADP(out) + ATP(in)</text>
        <dbReference type="Rhea" id="RHEA:34999"/>
        <dbReference type="ChEBI" id="CHEBI:30616"/>
        <dbReference type="ChEBI" id="CHEBI:456216"/>
    </reaction>
</comment>
<accession>A0AA39HF54</accession>
<keyword evidence="9" id="KW-0702">S-nitrosylation</keyword>
<evidence type="ECO:0000256" key="19">
    <source>
        <dbReference type="PROSITE-ProRule" id="PRU00282"/>
    </source>
</evidence>
<dbReference type="InterPro" id="IPR002113">
    <property type="entry name" value="ADT_euk_type"/>
</dbReference>
<dbReference type="Proteomes" id="UP001175271">
    <property type="component" value="Unassembled WGS sequence"/>
</dbReference>
<keyword evidence="21" id="KW-0732">Signal</keyword>
<feature type="repeat" description="Solcar" evidence="19">
    <location>
        <begin position="209"/>
        <end position="296"/>
    </location>
</feature>
<feature type="transmembrane region" description="Helical" evidence="20">
    <location>
        <begin position="211"/>
        <end position="232"/>
    </location>
</feature>
<proteinExistence type="inferred from homology"/>
<dbReference type="EMBL" id="JAUCMV010000004">
    <property type="protein sequence ID" value="KAK0404721.1"/>
    <property type="molecule type" value="Genomic_DNA"/>
</dbReference>
<dbReference type="InterPro" id="IPR023395">
    <property type="entry name" value="MCP_dom_sf"/>
</dbReference>
<keyword evidence="10 20" id="KW-1133">Transmembrane helix</keyword>
<keyword evidence="23" id="KW-1185">Reference proteome</keyword>
<evidence type="ECO:0000256" key="12">
    <source>
        <dbReference type="ARBA" id="ARBA00023128"/>
    </source>
</evidence>
<keyword evidence="11" id="KW-0007">Acetylation</keyword>
<feature type="transmembrane region" description="Helical" evidence="20">
    <location>
        <begin position="634"/>
        <end position="656"/>
    </location>
</feature>
<dbReference type="AlphaFoldDB" id="A0AA39HF54"/>
<reference evidence="22" key="1">
    <citation type="submission" date="2023-06" db="EMBL/GenBank/DDBJ databases">
        <title>Genomic analysis of the entomopathogenic nematode Steinernema hermaphroditum.</title>
        <authorList>
            <person name="Schwarz E.M."/>
            <person name="Heppert J.K."/>
            <person name="Baniya A."/>
            <person name="Schwartz H.T."/>
            <person name="Tan C.-H."/>
            <person name="Antoshechkin I."/>
            <person name="Sternberg P.W."/>
            <person name="Goodrich-Blair H."/>
            <person name="Dillman A.R."/>
        </authorList>
    </citation>
    <scope>NUCLEOTIDE SEQUENCE</scope>
    <source>
        <strain evidence="22">PS9179</strain>
        <tissue evidence="22">Whole animal</tissue>
    </source>
</reference>
<dbReference type="PRINTS" id="PR00926">
    <property type="entry name" value="MITOCARRIER"/>
</dbReference>
<keyword evidence="4" id="KW-0488">Methylation</keyword>
<dbReference type="SUPFAM" id="SSF103506">
    <property type="entry name" value="Mitochondrial carrier"/>
    <property type="match status" value="2"/>
</dbReference>
<keyword evidence="7" id="KW-0677">Repeat</keyword>
<evidence type="ECO:0000313" key="23">
    <source>
        <dbReference type="Proteomes" id="UP001175271"/>
    </source>
</evidence>
<evidence type="ECO:0000256" key="1">
    <source>
        <dbReference type="ARBA" id="ARBA00004448"/>
    </source>
</evidence>
<feature type="repeat" description="Solcar" evidence="19">
    <location>
        <begin position="373"/>
        <end position="465"/>
    </location>
</feature>
<dbReference type="PRINTS" id="PR00927">
    <property type="entry name" value="ADPTRNSLCASE"/>
</dbReference>
<evidence type="ECO:0000256" key="3">
    <source>
        <dbReference type="ARBA" id="ARBA00022448"/>
    </source>
</evidence>
<evidence type="ECO:0000256" key="7">
    <source>
        <dbReference type="ARBA" id="ARBA00022737"/>
    </source>
</evidence>
<protein>
    <recommendedName>
        <fullName evidence="15">ADP/ATP translocase 1</fullName>
    </recommendedName>
    <alternativeName>
        <fullName evidence="17">ADP,ATP carrier protein 1</fullName>
    </alternativeName>
    <alternativeName>
        <fullName evidence="18">Adenine nucleotide translocator 1</fullName>
    </alternativeName>
    <alternativeName>
        <fullName evidence="16">Solute carrier family 25 member 4</fullName>
    </alternativeName>
</protein>
<organism evidence="22 23">
    <name type="scientific">Steinernema hermaphroditum</name>
    <dbReference type="NCBI Taxonomy" id="289476"/>
    <lineage>
        <taxon>Eukaryota</taxon>
        <taxon>Metazoa</taxon>
        <taxon>Ecdysozoa</taxon>
        <taxon>Nematoda</taxon>
        <taxon>Chromadorea</taxon>
        <taxon>Rhabditida</taxon>
        <taxon>Tylenchina</taxon>
        <taxon>Panagrolaimomorpha</taxon>
        <taxon>Strongyloidoidea</taxon>
        <taxon>Steinernematidae</taxon>
        <taxon>Steinernema</taxon>
    </lineage>
</organism>
<evidence type="ECO:0000313" key="22">
    <source>
        <dbReference type="EMBL" id="KAK0404721.1"/>
    </source>
</evidence>
<feature type="chain" id="PRO_5041395339" description="ADP/ATP translocase 1" evidence="21">
    <location>
        <begin position="19"/>
        <end position="663"/>
    </location>
</feature>
<dbReference type="Pfam" id="PF00153">
    <property type="entry name" value="Mito_carr"/>
    <property type="match status" value="6"/>
</dbReference>
<evidence type="ECO:0000256" key="11">
    <source>
        <dbReference type="ARBA" id="ARBA00022990"/>
    </source>
</evidence>
<name>A0AA39HF54_9BILA</name>
<evidence type="ECO:0000256" key="8">
    <source>
        <dbReference type="ARBA" id="ARBA00022792"/>
    </source>
</evidence>
<evidence type="ECO:0000256" key="6">
    <source>
        <dbReference type="ARBA" id="ARBA00022692"/>
    </source>
</evidence>
<evidence type="ECO:0000256" key="15">
    <source>
        <dbReference type="ARBA" id="ARBA00040862"/>
    </source>
</evidence>
<dbReference type="GO" id="GO:1990544">
    <property type="term" value="P:mitochondrial ATP transmembrane transport"/>
    <property type="evidence" value="ECO:0007669"/>
    <property type="project" value="InterPro"/>
</dbReference>
<feature type="repeat" description="Solcar" evidence="19">
    <location>
        <begin position="6"/>
        <end position="98"/>
    </location>
</feature>
<evidence type="ECO:0000256" key="14">
    <source>
        <dbReference type="ARBA" id="ARBA00024537"/>
    </source>
</evidence>
<evidence type="ECO:0000256" key="9">
    <source>
        <dbReference type="ARBA" id="ARBA00022799"/>
    </source>
</evidence>
<comment type="caution">
    <text evidence="22">The sequence shown here is derived from an EMBL/GenBank/DDBJ whole genome shotgun (WGS) entry which is preliminary data.</text>
</comment>
<keyword evidence="5" id="KW-0597">Phosphoprotein</keyword>
<keyword evidence="8" id="KW-0999">Mitochondrion inner membrane</keyword>
<keyword evidence="12" id="KW-0496">Mitochondrion</keyword>
<sequence length="663" mass="73843">MSVLKHLFALFFFPGATAAVVAKTVVAPVERIKLILQLQSAQTTIKAEKRYKGVVDCFVRVPREQGFFSFWRGNLVNIYRSCGQESLGFAFKDFFKIWCLDGVNHNHNYWHFLAGNLAAGGASGAATYCFVYPLDFVRTRLAIDMGRGESREFNGIFDCVRKIVRHDGVFGLYRGFFPSLQYIFLYRGAYYGLFDGTKVLITRSGSDHIGFGYAFLLGQVVTFVAGMISYPLDTVRRRQMMQAGKKEILYRGSWDCTKKIFLNEGPRAFFNGAMVNAIRGTGAALVLAMYNEFAKYMPQLCVSPVFPLICLYCAIAEWSKPSVEFPNLDAVLDVEDNRTTFAMIRTGEAQFVTSSTPTAAVSMPVLPDVSHLTKFGKDFLAGATAAAVAKTVMAPTERVKIILQLQSVQSTITAEKRYNGILDCFVRVPREQGILSFWRGNGVNIVRACSQESLSFAFKDLFKIWFLHGVDHKEQYSRFLAGNVVGGGLSGVVTYCIIYPLDFIRTRLAIDMGKGASREFSGFVDCSRKIVKTDGIVGLYRGFSPSLQYIFIFRSVYFGLFDSGKVLLAKDGEHIGLGKAFCLAQAVSFSAGMTSYPLDTVRRRLMMQAGKKDVLYRGTLDCAMKIWRNEGGRAFFNGALMNAIRGFGGALILSVYTQLARYM</sequence>
<dbReference type="Gene3D" id="1.50.40.10">
    <property type="entry name" value="Mitochondrial carrier domain"/>
    <property type="match status" value="2"/>
</dbReference>
<dbReference type="GO" id="GO:1901029">
    <property type="term" value="P:negative regulation of mitochondrial outer membrane permeabilization involved in apoptotic signaling pathway"/>
    <property type="evidence" value="ECO:0007669"/>
    <property type="project" value="TreeGrafter"/>
</dbReference>
<evidence type="ECO:0000256" key="4">
    <source>
        <dbReference type="ARBA" id="ARBA00022481"/>
    </source>
</evidence>
<dbReference type="InterPro" id="IPR002067">
    <property type="entry name" value="MCP"/>
</dbReference>
<gene>
    <name evidence="22" type="ORF">QR680_017598</name>
</gene>
<dbReference type="PROSITE" id="PS50920">
    <property type="entry name" value="SOLCAR"/>
    <property type="match status" value="6"/>
</dbReference>
<feature type="repeat" description="Solcar" evidence="19">
    <location>
        <begin position="579"/>
        <end position="662"/>
    </location>
</feature>
<evidence type="ECO:0000256" key="5">
    <source>
        <dbReference type="ARBA" id="ARBA00022553"/>
    </source>
</evidence>
<evidence type="ECO:0000256" key="20">
    <source>
        <dbReference type="SAM" id="Phobius"/>
    </source>
</evidence>
<feature type="transmembrane region" description="Helical" evidence="20">
    <location>
        <begin position="268"/>
        <end position="290"/>
    </location>
</feature>
<evidence type="ECO:0000256" key="21">
    <source>
        <dbReference type="SAM" id="SignalP"/>
    </source>
</evidence>
<dbReference type="InterPro" id="IPR018108">
    <property type="entry name" value="MCP_transmembrane"/>
</dbReference>
<feature type="repeat" description="Solcar" evidence="19">
    <location>
        <begin position="478"/>
        <end position="567"/>
    </location>
</feature>
<evidence type="ECO:0000256" key="18">
    <source>
        <dbReference type="ARBA" id="ARBA00042665"/>
    </source>
</evidence>
<evidence type="ECO:0000256" key="16">
    <source>
        <dbReference type="ARBA" id="ARBA00042357"/>
    </source>
</evidence>
<dbReference type="PANTHER" id="PTHR45635">
    <property type="entry name" value="ADP,ATP CARRIER PROTEIN 1-RELATED-RELATED"/>
    <property type="match status" value="1"/>
</dbReference>
<evidence type="ECO:0000256" key="2">
    <source>
        <dbReference type="ARBA" id="ARBA00006375"/>
    </source>
</evidence>
<evidence type="ECO:0000256" key="10">
    <source>
        <dbReference type="ARBA" id="ARBA00022989"/>
    </source>
</evidence>
<dbReference type="GO" id="GO:0005471">
    <property type="term" value="F:ATP:ADP antiporter activity"/>
    <property type="evidence" value="ECO:0007669"/>
    <property type="project" value="InterPro"/>
</dbReference>
<keyword evidence="13 19" id="KW-0472">Membrane</keyword>
<dbReference type="PANTHER" id="PTHR45635:SF32">
    <property type="entry name" value="ADP_ATP TRANSLOCASE 1"/>
    <property type="match status" value="1"/>
</dbReference>
<keyword evidence="6 19" id="KW-0812">Transmembrane</keyword>